<evidence type="ECO:0000256" key="4">
    <source>
        <dbReference type="ARBA" id="ARBA00022598"/>
    </source>
</evidence>
<evidence type="ECO:0000256" key="8">
    <source>
        <dbReference type="ARBA" id="ARBA00023146"/>
    </source>
</evidence>
<keyword evidence="13" id="KW-1185">Reference proteome</keyword>
<evidence type="ECO:0000313" key="12">
    <source>
        <dbReference type="EMBL" id="SDX68265.1"/>
    </source>
</evidence>
<keyword evidence="8 10" id="KW-0030">Aminoacyl-tRNA synthetase</keyword>
<dbReference type="InterPro" id="IPR015944">
    <property type="entry name" value="Gly-tRNA-synth_bsu"/>
</dbReference>
<evidence type="ECO:0000313" key="13">
    <source>
        <dbReference type="Proteomes" id="UP000198647"/>
    </source>
</evidence>
<proteinExistence type="inferred from homology"/>
<dbReference type="RefSeq" id="WP_093106117.1">
    <property type="nucleotide sequence ID" value="NZ_FNOS01000002.1"/>
</dbReference>
<reference evidence="12 13" key="1">
    <citation type="submission" date="2016-10" db="EMBL/GenBank/DDBJ databases">
        <authorList>
            <person name="Varghese N."/>
            <person name="Submissions S."/>
        </authorList>
    </citation>
    <scope>NUCLEOTIDE SEQUENCE [LARGE SCALE GENOMIC DNA]</scope>
    <source>
        <strain evidence="12 13">DSM 20748</strain>
    </source>
</reference>
<keyword evidence="7 10" id="KW-0648">Protein biosynthesis</keyword>
<comment type="caution">
    <text evidence="12">The sequence shown here is derived from an EMBL/GenBank/DDBJ whole genome shotgun (WGS) entry which is preliminary data.</text>
</comment>
<dbReference type="PANTHER" id="PTHR30075">
    <property type="entry name" value="GLYCYL-TRNA SYNTHETASE"/>
    <property type="match status" value="1"/>
</dbReference>
<sequence>MSNEALFEIGLEELPARFISSAENQLREKTKEWLEANRLPFTGITVYSTPRRLAVYIEGLPEKQPDTEEKAKGPAEKIAVNENGEWSKAAIGFSKGQGKTPEDIYFEEVNGTSYAHIDKYIKGEETETILQDYKNVILSLAFPKNMRWGNHSLKFIRPIRWLVALFESTIIPLEIEGVSAGKTTRGHRFLGKTVTIERPSRYVSALYEQFVAVDRNERKADIQRQLEQLQQEKNWNIHEDEELLWEVTDLVEYPTVFSGSFDQSFLKVPDEVLITSMKEHQRYFPVHREEDLLPYFVGVRNGNGEHIDNVAKGNEKVLRARLSDAEFFYEEDLKVSIEQRLEKLGKIVYQEELGTLAEKVSRNEDIALIISDKLAISDSDRANVQRAARISKFDLVTQMVDEFTDLQGIMGEKYARIFGENDDVAVAIREQYLPKQAGGAVPETVTGAVLSLADKLDTIVGAIAVGNLPSGSQDPYGLRRQALGVLKIIEERGFDINITELLDRTVSYYGEKAVGTAAETELRANVHEFFNARTAYLLKKEDVESDVVEAVLAEGSGNYPLTKEKAHLLSGKRHEDGFRAVQEAFGRTLNMADKAEGAEVDKALFEKEEELRLYEKHEEVKEAFFKQLEEREINASLRTLSELAEPIHSFFDNIMVMAEDERVRMNRLALLKNVADTLYVFADFNAIQWKQQN</sequence>
<dbReference type="Pfam" id="PF05746">
    <property type="entry name" value="DALR_1"/>
    <property type="match status" value="1"/>
</dbReference>
<gene>
    <name evidence="10" type="primary">glyS</name>
    <name evidence="12" type="ORF">SAMN04488081_1045</name>
</gene>
<dbReference type="PRINTS" id="PR01045">
    <property type="entry name" value="TRNASYNTHGB"/>
</dbReference>
<comment type="subunit">
    <text evidence="10">Tetramer of two alpha and two beta subunits.</text>
</comment>
<dbReference type="PANTHER" id="PTHR30075:SF2">
    <property type="entry name" value="GLYCINE--TRNA LIGASE, CHLOROPLASTIC_MITOCHONDRIAL 2"/>
    <property type="match status" value="1"/>
</dbReference>
<comment type="similarity">
    <text evidence="2 10">Belongs to the class-II aminoacyl-tRNA synthetase family.</text>
</comment>
<evidence type="ECO:0000256" key="6">
    <source>
        <dbReference type="ARBA" id="ARBA00022840"/>
    </source>
</evidence>
<evidence type="ECO:0000256" key="10">
    <source>
        <dbReference type="HAMAP-Rule" id="MF_00255"/>
    </source>
</evidence>
<protein>
    <recommendedName>
        <fullName evidence="10">Glycine--tRNA ligase beta subunit</fullName>
        <ecNumber evidence="10">6.1.1.14</ecNumber>
    </recommendedName>
    <alternativeName>
        <fullName evidence="10">Glycyl-tRNA synthetase beta subunit</fullName>
        <shortName evidence="10">GlyRS</shortName>
    </alternativeName>
</protein>
<evidence type="ECO:0000256" key="2">
    <source>
        <dbReference type="ARBA" id="ARBA00008226"/>
    </source>
</evidence>
<dbReference type="SUPFAM" id="SSF109604">
    <property type="entry name" value="HD-domain/PDEase-like"/>
    <property type="match status" value="1"/>
</dbReference>
<keyword evidence="5 10" id="KW-0547">Nucleotide-binding</keyword>
<keyword evidence="3 10" id="KW-0963">Cytoplasm</keyword>
<evidence type="ECO:0000256" key="1">
    <source>
        <dbReference type="ARBA" id="ARBA00004496"/>
    </source>
</evidence>
<keyword evidence="4 10" id="KW-0436">Ligase</keyword>
<dbReference type="SUPFAM" id="SSF47323">
    <property type="entry name" value="Anticodon-binding domain of a subclass of class I aminoacyl-tRNA synthetases"/>
    <property type="match status" value="1"/>
</dbReference>
<dbReference type="InterPro" id="IPR006194">
    <property type="entry name" value="Gly-tRNA-synth_heterodimer"/>
</dbReference>
<dbReference type="NCBIfam" id="TIGR00211">
    <property type="entry name" value="glyS"/>
    <property type="match status" value="1"/>
</dbReference>
<evidence type="ECO:0000256" key="7">
    <source>
        <dbReference type="ARBA" id="ARBA00022917"/>
    </source>
</evidence>
<dbReference type="PROSITE" id="PS50861">
    <property type="entry name" value="AA_TRNA_LIGASE_II_GLYAB"/>
    <property type="match status" value="1"/>
</dbReference>
<evidence type="ECO:0000259" key="11">
    <source>
        <dbReference type="Pfam" id="PF05746"/>
    </source>
</evidence>
<dbReference type="EC" id="6.1.1.14" evidence="10"/>
<dbReference type="Pfam" id="PF02092">
    <property type="entry name" value="tRNA_synt_2f"/>
    <property type="match status" value="1"/>
</dbReference>
<dbReference type="InterPro" id="IPR008909">
    <property type="entry name" value="DALR_anticod-bd"/>
</dbReference>
<keyword evidence="6 10" id="KW-0067">ATP-binding</keyword>
<name>A0A1H3DPD4_9BACI</name>
<feature type="domain" description="DALR anticodon binding" evidence="11">
    <location>
        <begin position="581"/>
        <end position="678"/>
    </location>
</feature>
<dbReference type="HAMAP" id="MF_00255">
    <property type="entry name" value="Gly_tRNA_synth_beta"/>
    <property type="match status" value="1"/>
</dbReference>
<comment type="catalytic activity">
    <reaction evidence="9 10">
        <text>tRNA(Gly) + glycine + ATP = glycyl-tRNA(Gly) + AMP + diphosphate</text>
        <dbReference type="Rhea" id="RHEA:16013"/>
        <dbReference type="Rhea" id="RHEA-COMP:9664"/>
        <dbReference type="Rhea" id="RHEA-COMP:9683"/>
        <dbReference type="ChEBI" id="CHEBI:30616"/>
        <dbReference type="ChEBI" id="CHEBI:33019"/>
        <dbReference type="ChEBI" id="CHEBI:57305"/>
        <dbReference type="ChEBI" id="CHEBI:78442"/>
        <dbReference type="ChEBI" id="CHEBI:78522"/>
        <dbReference type="ChEBI" id="CHEBI:456215"/>
        <dbReference type="EC" id="6.1.1.14"/>
    </reaction>
</comment>
<organism evidence="12 13">
    <name type="scientific">Salimicrobium album</name>
    <dbReference type="NCBI Taxonomy" id="50717"/>
    <lineage>
        <taxon>Bacteria</taxon>
        <taxon>Bacillati</taxon>
        <taxon>Bacillota</taxon>
        <taxon>Bacilli</taxon>
        <taxon>Bacillales</taxon>
        <taxon>Bacillaceae</taxon>
        <taxon>Salimicrobium</taxon>
    </lineage>
</organism>
<evidence type="ECO:0000256" key="9">
    <source>
        <dbReference type="ARBA" id="ARBA00047937"/>
    </source>
</evidence>
<dbReference type="EMBL" id="FNOS01000002">
    <property type="protein sequence ID" value="SDX68265.1"/>
    <property type="molecule type" value="Genomic_DNA"/>
</dbReference>
<evidence type="ECO:0000256" key="3">
    <source>
        <dbReference type="ARBA" id="ARBA00022490"/>
    </source>
</evidence>
<accession>A0A1H3DPD4</accession>
<dbReference type="Proteomes" id="UP000198647">
    <property type="component" value="Unassembled WGS sequence"/>
</dbReference>
<dbReference type="InterPro" id="IPR009080">
    <property type="entry name" value="tRNAsynth_Ia_anticodon-bd"/>
</dbReference>
<dbReference type="Gene3D" id="1.10.730.10">
    <property type="entry name" value="Isoleucyl-tRNA Synthetase, Domain 1"/>
    <property type="match status" value="1"/>
</dbReference>
<comment type="subcellular location">
    <subcellularLocation>
        <location evidence="1 10">Cytoplasm</location>
    </subcellularLocation>
</comment>
<evidence type="ECO:0000256" key="5">
    <source>
        <dbReference type="ARBA" id="ARBA00022741"/>
    </source>
</evidence>